<dbReference type="OrthoDB" id="68611at2759"/>
<keyword evidence="5 9" id="KW-1133">Transmembrane helix</keyword>
<protein>
    <recommendedName>
        <fullName evidence="12">Aluminum-activated malate transporter</fullName>
    </recommendedName>
</protein>
<evidence type="ECO:0000256" key="7">
    <source>
        <dbReference type="ARBA" id="ARBA00023136"/>
    </source>
</evidence>
<accession>A0A9D5HE09</accession>
<feature type="transmembrane region" description="Helical" evidence="9">
    <location>
        <begin position="101"/>
        <end position="118"/>
    </location>
</feature>
<evidence type="ECO:0000256" key="9">
    <source>
        <dbReference type="SAM" id="Phobius"/>
    </source>
</evidence>
<evidence type="ECO:0000256" key="2">
    <source>
        <dbReference type="ARBA" id="ARBA00007079"/>
    </source>
</evidence>
<evidence type="ECO:0000256" key="5">
    <source>
        <dbReference type="ARBA" id="ARBA00022989"/>
    </source>
</evidence>
<dbReference type="GO" id="GO:0034220">
    <property type="term" value="P:monoatomic ion transmembrane transport"/>
    <property type="evidence" value="ECO:0007669"/>
    <property type="project" value="UniProtKB-KW"/>
</dbReference>
<keyword evidence="11" id="KW-1185">Reference proteome</keyword>
<evidence type="ECO:0000256" key="3">
    <source>
        <dbReference type="ARBA" id="ARBA00022448"/>
    </source>
</evidence>
<feature type="transmembrane region" description="Helical" evidence="9">
    <location>
        <begin position="130"/>
        <end position="148"/>
    </location>
</feature>
<feature type="transmembrane region" description="Helical" evidence="9">
    <location>
        <begin position="50"/>
        <end position="68"/>
    </location>
</feature>
<keyword evidence="3" id="KW-0813">Transport</keyword>
<evidence type="ECO:0000313" key="11">
    <source>
        <dbReference type="Proteomes" id="UP001085076"/>
    </source>
</evidence>
<reference evidence="10" key="1">
    <citation type="submission" date="2021-03" db="EMBL/GenBank/DDBJ databases">
        <authorList>
            <person name="Li Z."/>
            <person name="Yang C."/>
        </authorList>
    </citation>
    <scope>NUCLEOTIDE SEQUENCE</scope>
    <source>
        <strain evidence="10">Dzin_1.0</strain>
        <tissue evidence="10">Leaf</tissue>
    </source>
</reference>
<feature type="transmembrane region" description="Helical" evidence="9">
    <location>
        <begin position="21"/>
        <end position="38"/>
    </location>
</feature>
<dbReference type="AlphaFoldDB" id="A0A9D5HE09"/>
<comment type="similarity">
    <text evidence="2">Belongs to the aromatic acid exporter (TC 2.A.85) family.</text>
</comment>
<keyword evidence="6" id="KW-0406">Ion transport</keyword>
<dbReference type="Proteomes" id="UP001085076">
    <property type="component" value="Miscellaneous, Linkage group lg05"/>
</dbReference>
<comment type="subcellular location">
    <subcellularLocation>
        <location evidence="1">Membrane</location>
        <topology evidence="1">Multi-pass membrane protein</topology>
    </subcellularLocation>
</comment>
<reference evidence="10" key="2">
    <citation type="journal article" date="2022" name="Hortic Res">
        <title>The genome of Dioscorea zingiberensis sheds light on the biosynthesis, origin and evolution of the medicinally important diosgenin saponins.</title>
        <authorList>
            <person name="Li Y."/>
            <person name="Tan C."/>
            <person name="Li Z."/>
            <person name="Guo J."/>
            <person name="Li S."/>
            <person name="Chen X."/>
            <person name="Wang C."/>
            <person name="Dai X."/>
            <person name="Yang H."/>
            <person name="Song W."/>
            <person name="Hou L."/>
            <person name="Xu J."/>
            <person name="Tong Z."/>
            <person name="Xu A."/>
            <person name="Yuan X."/>
            <person name="Wang W."/>
            <person name="Yang Q."/>
            <person name="Chen L."/>
            <person name="Sun Z."/>
            <person name="Wang K."/>
            <person name="Pan B."/>
            <person name="Chen J."/>
            <person name="Bao Y."/>
            <person name="Liu F."/>
            <person name="Qi X."/>
            <person name="Gang D.R."/>
            <person name="Wen J."/>
            <person name="Li J."/>
        </authorList>
    </citation>
    <scope>NUCLEOTIDE SEQUENCE</scope>
    <source>
        <strain evidence="10">Dzin_1.0</strain>
    </source>
</reference>
<dbReference type="GO" id="GO:0016020">
    <property type="term" value="C:membrane"/>
    <property type="evidence" value="ECO:0007669"/>
    <property type="project" value="UniProtKB-SubCell"/>
</dbReference>
<evidence type="ECO:0008006" key="12">
    <source>
        <dbReference type="Google" id="ProtNLM"/>
    </source>
</evidence>
<keyword evidence="4 9" id="KW-0812">Transmembrane</keyword>
<keyword evidence="8" id="KW-0407">Ion channel</keyword>
<dbReference type="EMBL" id="JAGGNH010000005">
    <property type="protein sequence ID" value="KAJ0972753.1"/>
    <property type="molecule type" value="Genomic_DNA"/>
</dbReference>
<name>A0A9D5HE09_9LILI</name>
<evidence type="ECO:0000256" key="4">
    <source>
        <dbReference type="ARBA" id="ARBA00022692"/>
    </source>
</evidence>
<dbReference type="PANTHER" id="PTHR31086">
    <property type="entry name" value="ALUMINUM-ACTIVATED MALATE TRANSPORTER 10"/>
    <property type="match status" value="1"/>
</dbReference>
<evidence type="ECO:0000256" key="6">
    <source>
        <dbReference type="ARBA" id="ARBA00023065"/>
    </source>
</evidence>
<dbReference type="GO" id="GO:0015743">
    <property type="term" value="P:malate transport"/>
    <property type="evidence" value="ECO:0007669"/>
    <property type="project" value="InterPro"/>
</dbReference>
<sequence>MVTVCRKLKKLADDDPRRVLHSFKVGIALTIVSTLYYVTPVFKGFGTSTIWAVLTVVLILEFTVGGTLTKGLNRAVATLLAAALGMGAHHIAILAGDKGEVILLGFFIFIVAVIATFLRFMPEIKKRYDYGVMIFMLTFSLVGISSFRDHETFMLAYKRLLTIAIGVAIALVVSVLVLPVWAGEELHMLTGANLEKLANFLEGLGALYFGEKVRVDEMKIKALLQSYKSVLNTKATEDSLANLARWEPPHGRFLFCHPWKQYLKISSISRRFACLVEALSSYISRSESQVATELEKHGNIIEACKEICKESMNAMTVMAASIRAMTKLSGSKQHMAAAKEATNRLKISLLEEGLLLRETLQTCTIVSLLLEIVSCAQEIEAAIEELAQLALFESSDQVNAGSGAREKRVADNDEVHDVVIVVLE</sequence>
<feature type="transmembrane region" description="Helical" evidence="9">
    <location>
        <begin position="160"/>
        <end position="181"/>
    </location>
</feature>
<keyword evidence="7 9" id="KW-0472">Membrane</keyword>
<comment type="caution">
    <text evidence="10">The sequence shown here is derived from an EMBL/GenBank/DDBJ whole genome shotgun (WGS) entry which is preliminary data.</text>
</comment>
<organism evidence="10 11">
    <name type="scientific">Dioscorea zingiberensis</name>
    <dbReference type="NCBI Taxonomy" id="325984"/>
    <lineage>
        <taxon>Eukaryota</taxon>
        <taxon>Viridiplantae</taxon>
        <taxon>Streptophyta</taxon>
        <taxon>Embryophyta</taxon>
        <taxon>Tracheophyta</taxon>
        <taxon>Spermatophyta</taxon>
        <taxon>Magnoliopsida</taxon>
        <taxon>Liliopsida</taxon>
        <taxon>Dioscoreales</taxon>
        <taxon>Dioscoreaceae</taxon>
        <taxon>Dioscorea</taxon>
    </lineage>
</organism>
<dbReference type="InterPro" id="IPR020966">
    <property type="entry name" value="ALMT"/>
</dbReference>
<evidence type="ECO:0000313" key="10">
    <source>
        <dbReference type="EMBL" id="KAJ0972753.1"/>
    </source>
</evidence>
<evidence type="ECO:0000256" key="1">
    <source>
        <dbReference type="ARBA" id="ARBA00004141"/>
    </source>
</evidence>
<proteinExistence type="inferred from homology"/>
<evidence type="ECO:0000256" key="8">
    <source>
        <dbReference type="ARBA" id="ARBA00023303"/>
    </source>
</evidence>
<dbReference type="Pfam" id="PF11744">
    <property type="entry name" value="ALMT"/>
    <property type="match status" value="1"/>
</dbReference>
<gene>
    <name evidence="10" type="ORF">J5N97_020712</name>
</gene>